<dbReference type="CDD" id="cd00118">
    <property type="entry name" value="LysM"/>
    <property type="match status" value="1"/>
</dbReference>
<dbReference type="eggNOG" id="COG1388">
    <property type="taxonomic scope" value="Bacteria"/>
</dbReference>
<evidence type="ECO:0000256" key="1">
    <source>
        <dbReference type="SAM" id="MobiDB-lite"/>
    </source>
</evidence>
<evidence type="ECO:0000313" key="3">
    <source>
        <dbReference type="Proteomes" id="UP000829401"/>
    </source>
</evidence>
<dbReference type="KEGG" id="aaco:K1I37_16625"/>
<proteinExistence type="predicted"/>
<dbReference type="PANTHER" id="PTHR33734:SF22">
    <property type="entry name" value="MEMBRANE-BOUND LYTIC MUREIN TRANSGLYCOSYLASE D"/>
    <property type="match status" value="1"/>
</dbReference>
<dbReference type="InterPro" id="IPR018392">
    <property type="entry name" value="LysM"/>
</dbReference>
<dbReference type="SMART" id="SM00257">
    <property type="entry name" value="LysM"/>
    <property type="match status" value="1"/>
</dbReference>
<dbReference type="EMBL" id="CP080467">
    <property type="protein sequence ID" value="UNO48280.1"/>
    <property type="molecule type" value="Genomic_DNA"/>
</dbReference>
<dbReference type="Gene3D" id="3.10.350.10">
    <property type="entry name" value="LysM domain"/>
    <property type="match status" value="1"/>
</dbReference>
<accession>T0DK23</accession>
<protein>
    <submittedName>
        <fullName evidence="2">LysM peptidoglycan-binding domain-containing protein</fullName>
    </submittedName>
</protein>
<dbReference type="AlphaFoldDB" id="T0DK23"/>
<dbReference type="Pfam" id="PF01476">
    <property type="entry name" value="LysM"/>
    <property type="match status" value="1"/>
</dbReference>
<gene>
    <name evidence="2" type="ORF">K1I37_16625</name>
</gene>
<evidence type="ECO:0000313" key="2">
    <source>
        <dbReference type="EMBL" id="UNO48280.1"/>
    </source>
</evidence>
<dbReference type="OrthoDB" id="9783944at2"/>
<dbReference type="STRING" id="1356854.N007_20635"/>
<sequence length="90" mass="10568">MMRYIVQRGDTLWSIAEKFDTSVEEIARVNGIRNPHMIHKGVVLRIPSPHFHNHHHGHQTQQQTPPSHHRNQPSGYPPQTDFPWYVNDTE</sequence>
<accession>A0A9E7CRP5</accession>
<dbReference type="Proteomes" id="UP000829401">
    <property type="component" value="Chromosome"/>
</dbReference>
<feature type="region of interest" description="Disordered" evidence="1">
    <location>
        <begin position="47"/>
        <end position="90"/>
    </location>
</feature>
<dbReference type="SUPFAM" id="SSF54106">
    <property type="entry name" value="LysM domain"/>
    <property type="match status" value="1"/>
</dbReference>
<dbReference type="InterPro" id="IPR036779">
    <property type="entry name" value="LysM_dom_sf"/>
</dbReference>
<name>T0DK23_ALIAG</name>
<reference evidence="3" key="1">
    <citation type="journal article" date="2022" name="G3 (Bethesda)">
        <title>Unveiling the complete genome sequence of Alicyclobacillus acidoterrestris DSM 3922T, a taint-producing strain.</title>
        <authorList>
            <person name="Leonardo I.C."/>
            <person name="Barreto Crespo M.T."/>
            <person name="Gaspar F.B."/>
        </authorList>
    </citation>
    <scope>NUCLEOTIDE SEQUENCE [LARGE SCALE GENOMIC DNA]</scope>
    <source>
        <strain evidence="3">DSM 3922</strain>
    </source>
</reference>
<dbReference type="PROSITE" id="PS51782">
    <property type="entry name" value="LYSM"/>
    <property type="match status" value="1"/>
</dbReference>
<dbReference type="PANTHER" id="PTHR33734">
    <property type="entry name" value="LYSM DOMAIN-CONTAINING GPI-ANCHORED PROTEIN 2"/>
    <property type="match status" value="1"/>
</dbReference>
<organism evidence="2 3">
    <name type="scientific">Alicyclobacillus acidoterrestris (strain ATCC 49025 / DSM 3922 / CIP 106132 / NCIMB 13137 / GD3B)</name>
    <dbReference type="NCBI Taxonomy" id="1356854"/>
    <lineage>
        <taxon>Bacteria</taxon>
        <taxon>Bacillati</taxon>
        <taxon>Bacillota</taxon>
        <taxon>Bacilli</taxon>
        <taxon>Bacillales</taxon>
        <taxon>Alicyclobacillaceae</taxon>
        <taxon>Alicyclobacillus</taxon>
    </lineage>
</organism>
<keyword evidence="3" id="KW-1185">Reference proteome</keyword>